<keyword evidence="1" id="KW-0539">Nucleus</keyword>
<gene>
    <name evidence="4" type="primary">SMCE1</name>
    <name evidence="4" type="ORF">TR160836</name>
</gene>
<feature type="compositionally biased region" description="Basic and acidic residues" evidence="2">
    <location>
        <begin position="289"/>
        <end position="302"/>
    </location>
</feature>
<dbReference type="CDD" id="cd21983">
    <property type="entry name" value="HMG-box_SMARCE1"/>
    <property type="match status" value="1"/>
</dbReference>
<dbReference type="GO" id="GO:0045892">
    <property type="term" value="P:negative regulation of DNA-templated transcription"/>
    <property type="evidence" value="ECO:0007669"/>
    <property type="project" value="TreeGrafter"/>
</dbReference>
<dbReference type="InterPro" id="IPR036910">
    <property type="entry name" value="HMG_box_dom_sf"/>
</dbReference>
<name>A0A0X3PH17_SCHSO</name>
<feature type="compositionally biased region" description="Polar residues" evidence="2">
    <location>
        <begin position="325"/>
        <end position="334"/>
    </location>
</feature>
<dbReference type="GO" id="GO:0016514">
    <property type="term" value="C:SWI/SNF complex"/>
    <property type="evidence" value="ECO:0007669"/>
    <property type="project" value="TreeGrafter"/>
</dbReference>
<protein>
    <submittedName>
        <fullName evidence="4">SWI/SNF-related matrix-associated actin-dependent regulator of chromatin subfamily E member 1</fullName>
    </submittedName>
</protein>
<reference evidence="4" key="1">
    <citation type="submission" date="2016-01" db="EMBL/GenBank/DDBJ databases">
        <title>Reference transcriptome for the parasite Schistocephalus solidus: insights into the molecular evolution of parasitism.</title>
        <authorList>
            <person name="Hebert F.O."/>
            <person name="Grambauer S."/>
            <person name="Barber I."/>
            <person name="Landry C.R."/>
            <person name="Aubin-Horth N."/>
        </authorList>
    </citation>
    <scope>NUCLEOTIDE SEQUENCE</scope>
</reference>
<sequence length="437" mass="50769">MHSAMNSATKAIPKSETRIPKPPKPPEKPLMPYMRYSRKVWERVKNENPQLKLWEVGRIIGQMWRELPDEEKNAYIEEYEAEKLPYSEAMRQYHSSPAYQAWIVAKERAEKGGDDAEMDRKNQARSRDKQEAPLIDLRESYILEDNEEDPDEQFTVKHVAAARFQRNHRLMQEILSDAKLPDPGQLITKTRLYTLRMQVKQLKNHKKNLCSEIENCELRHQAKMRRIADESAAFYADYRKLLAAKPRITEAQFSEMIIKAKHDLAREEEEKRELQLLEAENRRRRQQQRQREAELADAERRRQMQHQAQQQVQQQAIQQPLSAQSPHLQQQPNPLKQGDFSRKVAEASSPLLTGQNDLSQASNITESEMHSSFPGRPPTTCGVGSHMSQPTPKMSHPQLVQSTQQNYPPSQQVQRPAEELTENRLPPYRPQPANGTP</sequence>
<dbReference type="GO" id="GO:0016922">
    <property type="term" value="F:nuclear receptor binding"/>
    <property type="evidence" value="ECO:0007669"/>
    <property type="project" value="TreeGrafter"/>
</dbReference>
<evidence type="ECO:0000256" key="1">
    <source>
        <dbReference type="PROSITE-ProRule" id="PRU00267"/>
    </source>
</evidence>
<feature type="region of interest" description="Disordered" evidence="2">
    <location>
        <begin position="1"/>
        <end position="31"/>
    </location>
</feature>
<accession>A0A0X3PH17</accession>
<evidence type="ECO:0000259" key="3">
    <source>
        <dbReference type="PROSITE" id="PS50118"/>
    </source>
</evidence>
<keyword evidence="1" id="KW-0238">DNA-binding</keyword>
<dbReference type="GO" id="GO:0031492">
    <property type="term" value="F:nucleosomal DNA binding"/>
    <property type="evidence" value="ECO:0007669"/>
    <property type="project" value="TreeGrafter"/>
</dbReference>
<dbReference type="Gene3D" id="1.10.30.10">
    <property type="entry name" value="High mobility group box domain"/>
    <property type="match status" value="1"/>
</dbReference>
<feature type="region of interest" description="Disordered" evidence="2">
    <location>
        <begin position="281"/>
        <end position="337"/>
    </location>
</feature>
<proteinExistence type="predicted"/>
<feature type="DNA-binding region" description="HMG box" evidence="1">
    <location>
        <begin position="26"/>
        <end position="94"/>
    </location>
</feature>
<feature type="compositionally biased region" description="Low complexity" evidence="2">
    <location>
        <begin position="305"/>
        <end position="324"/>
    </location>
</feature>
<dbReference type="PANTHER" id="PTHR46232">
    <property type="entry name" value="SMARCE1 REGULATOR OF CHROMATIN"/>
    <property type="match status" value="1"/>
</dbReference>
<dbReference type="EMBL" id="GEEE01015783">
    <property type="protein sequence ID" value="JAP47442.1"/>
    <property type="molecule type" value="Transcribed_RNA"/>
</dbReference>
<feature type="non-terminal residue" evidence="4">
    <location>
        <position position="437"/>
    </location>
</feature>
<dbReference type="Pfam" id="PF00505">
    <property type="entry name" value="HMG_box"/>
    <property type="match status" value="1"/>
</dbReference>
<evidence type="ECO:0000256" key="2">
    <source>
        <dbReference type="SAM" id="MobiDB-lite"/>
    </source>
</evidence>
<dbReference type="FunFam" id="1.10.30.10:FF:000048">
    <property type="entry name" value="Putative SWI/SNF-related matrix-associated actin-dependent regulator chromatin subfamily E member"/>
    <property type="match status" value="1"/>
</dbReference>
<dbReference type="SMART" id="SM00398">
    <property type="entry name" value="HMG"/>
    <property type="match status" value="1"/>
</dbReference>
<dbReference type="PROSITE" id="PS50118">
    <property type="entry name" value="HMG_BOX_2"/>
    <property type="match status" value="1"/>
</dbReference>
<feature type="region of interest" description="Disordered" evidence="2">
    <location>
        <begin position="110"/>
        <end position="130"/>
    </location>
</feature>
<dbReference type="InterPro" id="IPR009071">
    <property type="entry name" value="HMG_box_dom"/>
</dbReference>
<dbReference type="SUPFAM" id="SSF47095">
    <property type="entry name" value="HMG-box"/>
    <property type="match status" value="1"/>
</dbReference>
<organism evidence="4">
    <name type="scientific">Schistocephalus solidus</name>
    <name type="common">Tapeworm</name>
    <dbReference type="NCBI Taxonomy" id="70667"/>
    <lineage>
        <taxon>Eukaryota</taxon>
        <taxon>Metazoa</taxon>
        <taxon>Spiralia</taxon>
        <taxon>Lophotrochozoa</taxon>
        <taxon>Platyhelminthes</taxon>
        <taxon>Cestoda</taxon>
        <taxon>Eucestoda</taxon>
        <taxon>Diphyllobothriidea</taxon>
        <taxon>Diphyllobothriidae</taxon>
        <taxon>Schistocephalus</taxon>
    </lineage>
</organism>
<feature type="compositionally biased region" description="Polar residues" evidence="2">
    <location>
        <begin position="386"/>
        <end position="414"/>
    </location>
</feature>
<feature type="compositionally biased region" description="Basic and acidic residues" evidence="2">
    <location>
        <begin position="13"/>
        <end position="27"/>
    </location>
</feature>
<evidence type="ECO:0000313" key="4">
    <source>
        <dbReference type="EMBL" id="JAP47442.1"/>
    </source>
</evidence>
<feature type="region of interest" description="Disordered" evidence="2">
    <location>
        <begin position="366"/>
        <end position="437"/>
    </location>
</feature>
<feature type="domain" description="HMG box" evidence="3">
    <location>
        <begin position="26"/>
        <end position="94"/>
    </location>
</feature>
<dbReference type="PANTHER" id="PTHR46232:SF1">
    <property type="entry name" value="SWI_SNF-RELATED MATRIX-ASSOCIATED ACTIN-DEPENDENT REGULATOR OF CHROMATIN SUBFAMILY E MEMBER 1"/>
    <property type="match status" value="1"/>
</dbReference>
<dbReference type="AlphaFoldDB" id="A0A0X3PH17"/>